<proteinExistence type="predicted"/>
<accession>A0AC60NUC0</accession>
<sequence>MSRSPALLLLSFSWHRQNFDSVELPDVRTILLFSGPARLSARLNAKLEAASKDSHAPESTAKLQQRLPGKRKWDDISDGEVVEAGYGHVHEPVYSSWIPQDATKYARLDVCMSSYSRQSWVVELLSIEKEALDKVSREKWALSDVEREQKKTAMLKSKFEVYLQVLLSNVLNSSFLIEVHEEDDEYFLENMEHVDGENGEHLRELLECHSLDGALVTACETFPQLVKADLKDPSAGGSCDGCKEGGKSTEIRFGPEQYDELRLTLLAQEDRTEHGGKKAFSLCDTCTRLVQLYSRLYHYRYFAFQACKKQVARRSESPRGRSSPITLVQNLGSNKWLVLESMPHDPVWASLENCLRDVSWLDQPRYDDSFEMTLQARSRGVESVRYTPTS</sequence>
<name>A0AC60NUC0_IXOPE</name>
<reference evidence="1 2" key="1">
    <citation type="journal article" date="2020" name="Cell">
        <title>Large-Scale Comparative Analyses of Tick Genomes Elucidate Their Genetic Diversity and Vector Capacities.</title>
        <authorList>
            <consortium name="Tick Genome and Microbiome Consortium (TIGMIC)"/>
            <person name="Jia N."/>
            <person name="Wang J."/>
            <person name="Shi W."/>
            <person name="Du L."/>
            <person name="Sun Y."/>
            <person name="Zhan W."/>
            <person name="Jiang J.F."/>
            <person name="Wang Q."/>
            <person name="Zhang B."/>
            <person name="Ji P."/>
            <person name="Bell-Sakyi L."/>
            <person name="Cui X.M."/>
            <person name="Yuan T.T."/>
            <person name="Jiang B.G."/>
            <person name="Yang W.F."/>
            <person name="Lam T.T."/>
            <person name="Chang Q.C."/>
            <person name="Ding S.J."/>
            <person name="Wang X.J."/>
            <person name="Zhu J.G."/>
            <person name="Ruan X.D."/>
            <person name="Zhao L."/>
            <person name="Wei J.T."/>
            <person name="Ye R.Z."/>
            <person name="Que T.C."/>
            <person name="Du C.H."/>
            <person name="Zhou Y.H."/>
            <person name="Cheng J.X."/>
            <person name="Dai P.F."/>
            <person name="Guo W.B."/>
            <person name="Han X.H."/>
            <person name="Huang E.J."/>
            <person name="Li L.F."/>
            <person name="Wei W."/>
            <person name="Gao Y.C."/>
            <person name="Liu J.Z."/>
            <person name="Shao H.Z."/>
            <person name="Wang X."/>
            <person name="Wang C.C."/>
            <person name="Yang T.C."/>
            <person name="Huo Q.B."/>
            <person name="Li W."/>
            <person name="Chen H.Y."/>
            <person name="Chen S.E."/>
            <person name="Zhou L.G."/>
            <person name="Ni X.B."/>
            <person name="Tian J.H."/>
            <person name="Sheng Y."/>
            <person name="Liu T."/>
            <person name="Pan Y.S."/>
            <person name="Xia L.Y."/>
            <person name="Li J."/>
            <person name="Zhao F."/>
            <person name="Cao W.C."/>
        </authorList>
    </citation>
    <scope>NUCLEOTIDE SEQUENCE [LARGE SCALE GENOMIC DNA]</scope>
    <source>
        <strain evidence="1">Iper-2018</strain>
    </source>
</reference>
<keyword evidence="2" id="KW-1185">Reference proteome</keyword>
<organism evidence="1 2">
    <name type="scientific">Ixodes persulcatus</name>
    <name type="common">Taiga tick</name>
    <dbReference type="NCBI Taxonomy" id="34615"/>
    <lineage>
        <taxon>Eukaryota</taxon>
        <taxon>Metazoa</taxon>
        <taxon>Ecdysozoa</taxon>
        <taxon>Arthropoda</taxon>
        <taxon>Chelicerata</taxon>
        <taxon>Arachnida</taxon>
        <taxon>Acari</taxon>
        <taxon>Parasitiformes</taxon>
        <taxon>Ixodida</taxon>
        <taxon>Ixodoidea</taxon>
        <taxon>Ixodidae</taxon>
        <taxon>Ixodinae</taxon>
        <taxon>Ixodes</taxon>
    </lineage>
</organism>
<evidence type="ECO:0000313" key="2">
    <source>
        <dbReference type="Proteomes" id="UP000805193"/>
    </source>
</evidence>
<evidence type="ECO:0000313" key="1">
    <source>
        <dbReference type="EMBL" id="KAG0410697.1"/>
    </source>
</evidence>
<dbReference type="Proteomes" id="UP000805193">
    <property type="component" value="Unassembled WGS sequence"/>
</dbReference>
<protein>
    <submittedName>
        <fullName evidence="1">Uncharacterized protein</fullName>
    </submittedName>
</protein>
<dbReference type="EMBL" id="JABSTQ010011497">
    <property type="protein sequence ID" value="KAG0410697.1"/>
    <property type="molecule type" value="Genomic_DNA"/>
</dbReference>
<gene>
    <name evidence="1" type="ORF">HPB47_012181</name>
</gene>
<comment type="caution">
    <text evidence="1">The sequence shown here is derived from an EMBL/GenBank/DDBJ whole genome shotgun (WGS) entry which is preliminary data.</text>
</comment>